<sequence length="766" mass="88651">MFDSSAKNLPKVITSNQSSQRKQWAWPLSIFFALVTALLLILTIVFAILYGTERIRVEIHSNSTDELCLTPYCIRAAHDFLEHMDETVNPCEDFYEFACGNWKKKARIPSDADFKDTFEEMQKQVVDDIIDLLSSPVSNITTEPTSVVNARQLYASCIDEQSIETDGVSVILSFIDTELGGWPILLGSNWDASTFDLSRLLLKLNQYNTFLFFDIDVAIDEQNSSNYCIYVSQSSLGLVDRSYYMNDTQINQAYRDYMKNLASALTNETSMIEHDIIDMYDFERKIAEYFWTTAQQYAADYNRTTYGNLSSLMNTSFDWTDYLRRAFLLGNVSLVDEDVIMVNELDVLQNMSLIITQQSSRTLQNYLVWRFMMNQVNHMPKRFRAIKQEFTREFHGILSEQPRSVQCTQFLSRSMGLVVSRLYITKYFDKDSRKEALEMIDNIRYTYGQMMNQSTWMDSLSKGLAMEKLQALNQRIGYPNGLDSNNVTDLENKYAEYIFNETHMHHVLKILRLKARNNFQRLRKSIDRNAWTFILPIEVNAAYSPSLNHMTFTAAILQPPMFHKDAPKYLNYGGIGMVIGHELTHGFDTEGRQFDKNGNRVRWWTNKTIDAFEEQKKCIVDQYNNYTVTQVGLQVNGEQTQGENIADNGGIKEAFYAYQRWTRANQHVDKKLPGLSKYSAEQMLFVNFARLWCSVSTDQAAKNQILSDVHSPAEFRILGPTSNFDEFDRVFGCRPGQRNHRVNKCQLLRHTVYAEIVSSYNNIILI</sequence>
<keyword evidence="4" id="KW-0378">Hydrolase</keyword>
<name>A0A814JDW6_ADIRI</name>
<keyword evidence="5" id="KW-0862">Zinc</keyword>
<dbReference type="InterPro" id="IPR018497">
    <property type="entry name" value="Peptidase_M13_C"/>
</dbReference>
<organism evidence="10 11">
    <name type="scientific">Adineta ricciae</name>
    <name type="common">Rotifer</name>
    <dbReference type="NCBI Taxonomy" id="249248"/>
    <lineage>
        <taxon>Eukaryota</taxon>
        <taxon>Metazoa</taxon>
        <taxon>Spiralia</taxon>
        <taxon>Gnathifera</taxon>
        <taxon>Rotifera</taxon>
        <taxon>Eurotatoria</taxon>
        <taxon>Bdelloidea</taxon>
        <taxon>Adinetida</taxon>
        <taxon>Adinetidae</taxon>
        <taxon>Adineta</taxon>
    </lineage>
</organism>
<dbReference type="Pfam" id="PF01431">
    <property type="entry name" value="Peptidase_M13"/>
    <property type="match status" value="1"/>
</dbReference>
<evidence type="ECO:0000313" key="11">
    <source>
        <dbReference type="Proteomes" id="UP000663828"/>
    </source>
</evidence>
<dbReference type="Gene3D" id="3.40.390.10">
    <property type="entry name" value="Collagenase (Catalytic Domain)"/>
    <property type="match status" value="1"/>
</dbReference>
<evidence type="ECO:0000256" key="2">
    <source>
        <dbReference type="ARBA" id="ARBA00022670"/>
    </source>
</evidence>
<dbReference type="InterPro" id="IPR024079">
    <property type="entry name" value="MetalloPept_cat_dom_sf"/>
</dbReference>
<dbReference type="GO" id="GO:0005886">
    <property type="term" value="C:plasma membrane"/>
    <property type="evidence" value="ECO:0007669"/>
    <property type="project" value="TreeGrafter"/>
</dbReference>
<evidence type="ECO:0000256" key="3">
    <source>
        <dbReference type="ARBA" id="ARBA00022723"/>
    </source>
</evidence>
<feature type="transmembrane region" description="Helical" evidence="7">
    <location>
        <begin position="24"/>
        <end position="50"/>
    </location>
</feature>
<keyword evidence="7" id="KW-0812">Transmembrane</keyword>
<dbReference type="Pfam" id="PF05649">
    <property type="entry name" value="Peptidase_M13_N"/>
    <property type="match status" value="1"/>
</dbReference>
<evidence type="ECO:0000256" key="7">
    <source>
        <dbReference type="SAM" id="Phobius"/>
    </source>
</evidence>
<dbReference type="PANTHER" id="PTHR11733:SF133">
    <property type="entry name" value="PHOSPHATE-REGULATING NEUTRAL ENDOPEPTIDASE PHEX"/>
    <property type="match status" value="1"/>
</dbReference>
<feature type="domain" description="Peptidase M13 C-terminal" evidence="8">
    <location>
        <begin position="540"/>
        <end position="746"/>
    </location>
</feature>
<comment type="cofactor">
    <cofactor evidence="1">
        <name>Zn(2+)</name>
        <dbReference type="ChEBI" id="CHEBI:29105"/>
    </cofactor>
</comment>
<feature type="domain" description="Peptidase M13 N-terminal" evidence="9">
    <location>
        <begin position="90"/>
        <end position="479"/>
    </location>
</feature>
<dbReference type="InterPro" id="IPR000718">
    <property type="entry name" value="Peptidase_M13"/>
</dbReference>
<dbReference type="InterPro" id="IPR042089">
    <property type="entry name" value="Peptidase_M13_dom_2"/>
</dbReference>
<gene>
    <name evidence="10" type="ORF">XAT740_LOCUS15018</name>
</gene>
<protein>
    <submittedName>
        <fullName evidence="10">Uncharacterized protein</fullName>
    </submittedName>
</protein>
<dbReference type="PROSITE" id="PS51885">
    <property type="entry name" value="NEPRILYSIN"/>
    <property type="match status" value="1"/>
</dbReference>
<dbReference type="InterPro" id="IPR008753">
    <property type="entry name" value="Peptidase_M13_N"/>
</dbReference>
<evidence type="ECO:0000259" key="9">
    <source>
        <dbReference type="Pfam" id="PF05649"/>
    </source>
</evidence>
<dbReference type="Gene3D" id="1.10.1380.10">
    <property type="entry name" value="Neutral endopeptidase , domain2"/>
    <property type="match status" value="1"/>
</dbReference>
<comment type="caution">
    <text evidence="10">The sequence shown here is derived from an EMBL/GenBank/DDBJ whole genome shotgun (WGS) entry which is preliminary data.</text>
</comment>
<dbReference type="GO" id="GO:0016485">
    <property type="term" value="P:protein processing"/>
    <property type="evidence" value="ECO:0007669"/>
    <property type="project" value="TreeGrafter"/>
</dbReference>
<dbReference type="GO" id="GO:0004222">
    <property type="term" value="F:metalloendopeptidase activity"/>
    <property type="evidence" value="ECO:0007669"/>
    <property type="project" value="InterPro"/>
</dbReference>
<evidence type="ECO:0000259" key="8">
    <source>
        <dbReference type="Pfam" id="PF01431"/>
    </source>
</evidence>
<evidence type="ECO:0000256" key="6">
    <source>
        <dbReference type="ARBA" id="ARBA00023049"/>
    </source>
</evidence>
<keyword evidence="7" id="KW-1133">Transmembrane helix</keyword>
<dbReference type="PANTHER" id="PTHR11733">
    <property type="entry name" value="ZINC METALLOPROTEASE FAMILY M13 NEPRILYSIN-RELATED"/>
    <property type="match status" value="1"/>
</dbReference>
<dbReference type="AlphaFoldDB" id="A0A814JDW6"/>
<dbReference type="EMBL" id="CAJNOR010000918">
    <property type="protein sequence ID" value="CAF1036257.1"/>
    <property type="molecule type" value="Genomic_DNA"/>
</dbReference>
<evidence type="ECO:0000256" key="5">
    <source>
        <dbReference type="ARBA" id="ARBA00022833"/>
    </source>
</evidence>
<accession>A0A814JDW6</accession>
<keyword evidence="11" id="KW-1185">Reference proteome</keyword>
<evidence type="ECO:0000256" key="1">
    <source>
        <dbReference type="ARBA" id="ARBA00001947"/>
    </source>
</evidence>
<keyword evidence="6" id="KW-0482">Metalloprotease</keyword>
<evidence type="ECO:0000256" key="4">
    <source>
        <dbReference type="ARBA" id="ARBA00022801"/>
    </source>
</evidence>
<keyword evidence="2" id="KW-0645">Protease</keyword>
<reference evidence="10" key="1">
    <citation type="submission" date="2021-02" db="EMBL/GenBank/DDBJ databases">
        <authorList>
            <person name="Nowell W R."/>
        </authorList>
    </citation>
    <scope>NUCLEOTIDE SEQUENCE</scope>
</reference>
<keyword evidence="3" id="KW-0479">Metal-binding</keyword>
<dbReference type="SUPFAM" id="SSF55486">
    <property type="entry name" value="Metalloproteases ('zincins'), catalytic domain"/>
    <property type="match status" value="1"/>
</dbReference>
<evidence type="ECO:0000313" key="10">
    <source>
        <dbReference type="EMBL" id="CAF1036257.1"/>
    </source>
</evidence>
<proteinExistence type="predicted"/>
<dbReference type="Proteomes" id="UP000663828">
    <property type="component" value="Unassembled WGS sequence"/>
</dbReference>
<dbReference type="CDD" id="cd08662">
    <property type="entry name" value="M13"/>
    <property type="match status" value="1"/>
</dbReference>
<dbReference type="PRINTS" id="PR00786">
    <property type="entry name" value="NEPRILYSIN"/>
</dbReference>
<dbReference type="GO" id="GO:0046872">
    <property type="term" value="F:metal ion binding"/>
    <property type="evidence" value="ECO:0007669"/>
    <property type="project" value="UniProtKB-KW"/>
</dbReference>
<keyword evidence="7" id="KW-0472">Membrane</keyword>